<gene>
    <name evidence="1" type="ORF">L5515_019126</name>
</gene>
<organism evidence="1 2">
    <name type="scientific">Caenorhabditis briggsae</name>
    <dbReference type="NCBI Taxonomy" id="6238"/>
    <lineage>
        <taxon>Eukaryota</taxon>
        <taxon>Metazoa</taxon>
        <taxon>Ecdysozoa</taxon>
        <taxon>Nematoda</taxon>
        <taxon>Chromadorea</taxon>
        <taxon>Rhabditida</taxon>
        <taxon>Rhabditina</taxon>
        <taxon>Rhabditomorpha</taxon>
        <taxon>Rhabditoidea</taxon>
        <taxon>Rhabditidae</taxon>
        <taxon>Peloderinae</taxon>
        <taxon>Caenorhabditis</taxon>
    </lineage>
</organism>
<sequence length="248" mass="26973">MSHGRSSKNWLEIQKIGLERDKDFSGIEDSRKSSLCKQLFNQIHTHLVPMAASRMVVLLFLIFTVTHATDCVDLLSTCESLQSICIGSILQHHFDLISDLTSQLNDSTIPALESSLPQVQSDLPLVLGSNDDGSSTASAVEGSGTTASIFDDEALKNALPLLKESLPLIRESLPLIRESLPLIRQYLDPLVGKTACQRKATCKSCKDCPKLRDSIIDFVEALCPNTCKVCTTGSDLLASSNALSAYFS</sequence>
<evidence type="ECO:0000313" key="2">
    <source>
        <dbReference type="Proteomes" id="UP000829354"/>
    </source>
</evidence>
<dbReference type="Proteomes" id="UP000829354">
    <property type="component" value="Chromosome X"/>
</dbReference>
<name>A0AAE9FKZ9_CAEBR</name>
<dbReference type="AlphaFoldDB" id="A0AAE9FKZ9"/>
<protein>
    <submittedName>
        <fullName evidence="1">Uncharacterized protein</fullName>
    </submittedName>
</protein>
<proteinExistence type="predicted"/>
<reference evidence="1 2" key="1">
    <citation type="submission" date="2022-04" db="EMBL/GenBank/DDBJ databases">
        <title>Chromosome-level reference genomes for two strains of Caenorhabditis briggsae: an improved platform for comparative genomics.</title>
        <authorList>
            <person name="Stevens L."/>
            <person name="Andersen E."/>
        </authorList>
    </citation>
    <scope>NUCLEOTIDE SEQUENCE [LARGE SCALE GENOMIC DNA]</scope>
    <source>
        <strain evidence="1">VX34</strain>
        <tissue evidence="1">Whole-organism</tissue>
    </source>
</reference>
<dbReference type="EMBL" id="CP092625">
    <property type="protein sequence ID" value="UMM43748.1"/>
    <property type="molecule type" value="Genomic_DNA"/>
</dbReference>
<evidence type="ECO:0000313" key="1">
    <source>
        <dbReference type="EMBL" id="UMM43748.1"/>
    </source>
</evidence>
<accession>A0AAE9FKZ9</accession>
<keyword evidence="2" id="KW-1185">Reference proteome</keyword>